<gene>
    <name evidence="2" type="ORF">HZY93_00840</name>
</gene>
<dbReference type="Gene3D" id="1.10.260.40">
    <property type="entry name" value="lambda repressor-like DNA-binding domains"/>
    <property type="match status" value="1"/>
</dbReference>
<dbReference type="PROSITE" id="PS50943">
    <property type="entry name" value="HTH_CROC1"/>
    <property type="match status" value="1"/>
</dbReference>
<protein>
    <submittedName>
        <fullName evidence="2">Transcriptional regulator</fullName>
    </submittedName>
</protein>
<evidence type="ECO:0000313" key="2">
    <source>
        <dbReference type="EMBL" id="NYS48533.1"/>
    </source>
</evidence>
<sequence>MSKLRGYRVMLGHTQTDMGKILGITKQAYSNKETGKNQFNDREKVKIRDMVRKIEPTITIDDLFFS</sequence>
<dbReference type="Proteomes" id="UP000563349">
    <property type="component" value="Unassembled WGS sequence"/>
</dbReference>
<dbReference type="InterPro" id="IPR010982">
    <property type="entry name" value="Lambda_DNA-bd_dom_sf"/>
</dbReference>
<dbReference type="EMBL" id="JACBYG010000006">
    <property type="protein sequence ID" value="NYS48533.1"/>
    <property type="molecule type" value="Genomic_DNA"/>
</dbReference>
<dbReference type="GO" id="GO:0003677">
    <property type="term" value="F:DNA binding"/>
    <property type="evidence" value="ECO:0007669"/>
    <property type="project" value="InterPro"/>
</dbReference>
<dbReference type="AlphaFoldDB" id="A0A7Z0RQU8"/>
<dbReference type="CDD" id="cd00093">
    <property type="entry name" value="HTH_XRE"/>
    <property type="match status" value="1"/>
</dbReference>
<accession>A0A7Z0RQU8</accession>
<dbReference type="RefSeq" id="WP_179923243.1">
    <property type="nucleotide sequence ID" value="NZ_CP128228.1"/>
</dbReference>
<evidence type="ECO:0000313" key="3">
    <source>
        <dbReference type="Proteomes" id="UP000563349"/>
    </source>
</evidence>
<keyword evidence="3" id="KW-1185">Reference proteome</keyword>
<evidence type="ECO:0000259" key="1">
    <source>
        <dbReference type="PROSITE" id="PS50943"/>
    </source>
</evidence>
<comment type="caution">
    <text evidence="2">The sequence shown here is derived from an EMBL/GenBank/DDBJ whole genome shotgun (WGS) entry which is preliminary data.</text>
</comment>
<feature type="domain" description="HTH cro/C1-type" evidence="1">
    <location>
        <begin position="4"/>
        <end position="37"/>
    </location>
</feature>
<dbReference type="SUPFAM" id="SSF47413">
    <property type="entry name" value="lambda repressor-like DNA-binding domains"/>
    <property type="match status" value="1"/>
</dbReference>
<reference evidence="2 3" key="1">
    <citation type="submission" date="2020-07" db="EMBL/GenBank/DDBJ databases">
        <title>MOT database genomes.</title>
        <authorList>
            <person name="Joseph S."/>
            <person name="Aduse-Opoku J."/>
            <person name="Hashim A."/>
            <person name="Wade W."/>
            <person name="Curtis M."/>
        </authorList>
    </citation>
    <scope>NUCLEOTIDE SEQUENCE [LARGE SCALE GENOMIC DNA]</scope>
    <source>
        <strain evidence="2 3">CCW311</strain>
    </source>
</reference>
<proteinExistence type="predicted"/>
<organism evidence="2 3">
    <name type="scientific">Streptococcus danieliae</name>
    <dbReference type="NCBI Taxonomy" id="747656"/>
    <lineage>
        <taxon>Bacteria</taxon>
        <taxon>Bacillati</taxon>
        <taxon>Bacillota</taxon>
        <taxon>Bacilli</taxon>
        <taxon>Lactobacillales</taxon>
        <taxon>Streptococcaceae</taxon>
        <taxon>Streptococcus</taxon>
    </lineage>
</organism>
<name>A0A7Z0RQU8_9STRE</name>
<dbReference type="InterPro" id="IPR001387">
    <property type="entry name" value="Cro/C1-type_HTH"/>
</dbReference>